<dbReference type="InterPro" id="IPR000668">
    <property type="entry name" value="Peptidase_C1A_C"/>
</dbReference>
<dbReference type="EMBL" id="CP036276">
    <property type="protein sequence ID" value="QDU44525.1"/>
    <property type="molecule type" value="Genomic_DNA"/>
</dbReference>
<sequence length="692" mass="77372">MPKRRAQRQRKKTPSKTPKTTRPEAKNRRQPPPRRTAADRLGRRFDAVPDRIDIRDWVYRPHLSSLPDVLINCDSVPGILDQGNEGACTGFALAAVINFLLMRRNRRRFVSCRMLYEMARRYDEWPGEQYEGSSARGAMKGWVSHGVCSSDSWPDDLRGHDNLNGDRAEEAQHTPGGAYFRVDHRQVRDVHAALAEVGIVYATLMVHSGWGDPGPVTRSITYVENGNLRTREFPVITRQGRADSGHAVAIVGYTADGFVIQNSWGTSWGVNGFALLPYEDYMLHVTDIWVAQLGVPVSMNLWEQYGATDSTAGLHRATPTVPMSDIRPFVVDLGNNGGLSDSGNYWTTEADIKRLFDEEIPRRAAEWDKLRILFYLHGGLNGEAETARRIVAFKDVLLENEIYPIHIMWESGLRETVYGILEDLFTDTDERAAGPAEWLKRFRDGLLEARDRTLELTAALPGSLFWSEMKENARLASHHPDGRGGMQILSKHVKDVVADAVRDKSRKIELHVVAHSAGSIFAAHAIDLILNSKVPFKSFHLMAPAIRADQFKSLVLPKIKSGKCPHPTLYVLSDSGERDDTVGPYGKSLLYLVSNAFEGEFGTPLLGMERFVSETTNGDAEDVDEDLARLFSRPVDEKPSLIVAGKAGDESSVSRSDSHGGFDNDPATMNSILRRILKNIPNREFTVRDLQF</sequence>
<evidence type="ECO:0000259" key="2">
    <source>
        <dbReference type="Pfam" id="PF00112"/>
    </source>
</evidence>
<keyword evidence="3" id="KW-0645">Protease</keyword>
<feature type="region of interest" description="Disordered" evidence="1">
    <location>
        <begin position="1"/>
        <end position="41"/>
    </location>
</feature>
<protein>
    <submittedName>
        <fullName evidence="3">Papain family cysteine protease</fullName>
    </submittedName>
</protein>
<feature type="region of interest" description="Disordered" evidence="1">
    <location>
        <begin position="644"/>
        <end position="666"/>
    </location>
</feature>
<accession>A0A517ZPW2</accession>
<name>A0A517ZPW2_9PLAN</name>
<feature type="compositionally biased region" description="Basic residues" evidence="1">
    <location>
        <begin position="1"/>
        <end position="14"/>
    </location>
</feature>
<evidence type="ECO:0000256" key="1">
    <source>
        <dbReference type="SAM" id="MobiDB-lite"/>
    </source>
</evidence>
<dbReference type="Proteomes" id="UP000319383">
    <property type="component" value="Chromosome"/>
</dbReference>
<dbReference type="KEGG" id="sdyn:Mal52_30080"/>
<evidence type="ECO:0000313" key="3">
    <source>
        <dbReference type="EMBL" id="QDU44525.1"/>
    </source>
</evidence>
<dbReference type="AlphaFoldDB" id="A0A517ZPW2"/>
<dbReference type="GO" id="GO:0008234">
    <property type="term" value="F:cysteine-type peptidase activity"/>
    <property type="evidence" value="ECO:0007669"/>
    <property type="project" value="InterPro"/>
</dbReference>
<dbReference type="CDD" id="cd02619">
    <property type="entry name" value="Peptidase_C1"/>
    <property type="match status" value="1"/>
</dbReference>
<proteinExistence type="predicted"/>
<feature type="domain" description="Peptidase C1A papain C-terminal" evidence="2">
    <location>
        <begin position="76"/>
        <end position="276"/>
    </location>
</feature>
<gene>
    <name evidence="3" type="ORF">Mal52_30080</name>
</gene>
<dbReference type="Gene3D" id="3.90.70.10">
    <property type="entry name" value="Cysteine proteinases"/>
    <property type="match status" value="1"/>
</dbReference>
<dbReference type="SUPFAM" id="SSF54001">
    <property type="entry name" value="Cysteine proteinases"/>
    <property type="match status" value="1"/>
</dbReference>
<evidence type="ECO:0000313" key="4">
    <source>
        <dbReference type="Proteomes" id="UP000319383"/>
    </source>
</evidence>
<dbReference type="Pfam" id="PF00112">
    <property type="entry name" value="Peptidase_C1"/>
    <property type="match status" value="1"/>
</dbReference>
<organism evidence="3 4">
    <name type="scientific">Symmachiella dynata</name>
    <dbReference type="NCBI Taxonomy" id="2527995"/>
    <lineage>
        <taxon>Bacteria</taxon>
        <taxon>Pseudomonadati</taxon>
        <taxon>Planctomycetota</taxon>
        <taxon>Planctomycetia</taxon>
        <taxon>Planctomycetales</taxon>
        <taxon>Planctomycetaceae</taxon>
        <taxon>Symmachiella</taxon>
    </lineage>
</organism>
<dbReference type="InterPro" id="IPR038765">
    <property type="entry name" value="Papain-like_cys_pep_sf"/>
</dbReference>
<reference evidence="3 4" key="1">
    <citation type="submission" date="2019-02" db="EMBL/GenBank/DDBJ databases">
        <title>Deep-cultivation of Planctomycetes and their phenomic and genomic characterization uncovers novel biology.</title>
        <authorList>
            <person name="Wiegand S."/>
            <person name="Jogler M."/>
            <person name="Boedeker C."/>
            <person name="Pinto D."/>
            <person name="Vollmers J."/>
            <person name="Rivas-Marin E."/>
            <person name="Kohn T."/>
            <person name="Peeters S.H."/>
            <person name="Heuer A."/>
            <person name="Rast P."/>
            <person name="Oberbeckmann S."/>
            <person name="Bunk B."/>
            <person name="Jeske O."/>
            <person name="Meyerdierks A."/>
            <person name="Storesund J.E."/>
            <person name="Kallscheuer N."/>
            <person name="Luecker S."/>
            <person name="Lage O.M."/>
            <person name="Pohl T."/>
            <person name="Merkel B.J."/>
            <person name="Hornburger P."/>
            <person name="Mueller R.-W."/>
            <person name="Bruemmer F."/>
            <person name="Labrenz M."/>
            <person name="Spormann A.M."/>
            <person name="Op den Camp H."/>
            <person name="Overmann J."/>
            <person name="Amann R."/>
            <person name="Jetten M.S.M."/>
            <person name="Mascher T."/>
            <person name="Medema M.H."/>
            <person name="Devos D.P."/>
            <person name="Kaster A.-K."/>
            <person name="Ovreas L."/>
            <person name="Rohde M."/>
            <person name="Galperin M.Y."/>
            <person name="Jogler C."/>
        </authorList>
    </citation>
    <scope>NUCLEOTIDE SEQUENCE [LARGE SCALE GENOMIC DNA]</scope>
    <source>
        <strain evidence="3 4">Mal52</strain>
    </source>
</reference>
<dbReference type="GO" id="GO:0006508">
    <property type="term" value="P:proteolysis"/>
    <property type="evidence" value="ECO:0007669"/>
    <property type="project" value="UniProtKB-KW"/>
</dbReference>
<keyword evidence="3" id="KW-0378">Hydrolase</keyword>
<keyword evidence="4" id="KW-1185">Reference proteome</keyword>